<name>A0ABV5CVQ4_9ACTN</name>
<proteinExistence type="predicted"/>
<evidence type="ECO:0000313" key="3">
    <source>
        <dbReference type="Proteomes" id="UP001582793"/>
    </source>
</evidence>
<dbReference type="EMBL" id="JBCGDC010000046">
    <property type="protein sequence ID" value="MFB6394863.1"/>
    <property type="molecule type" value="Genomic_DNA"/>
</dbReference>
<evidence type="ECO:0000256" key="1">
    <source>
        <dbReference type="SAM" id="Phobius"/>
    </source>
</evidence>
<protein>
    <submittedName>
        <fullName evidence="2">DUF1345 domain-containing protein</fullName>
    </submittedName>
</protein>
<keyword evidence="1" id="KW-1133">Transmembrane helix</keyword>
<feature type="transmembrane region" description="Helical" evidence="1">
    <location>
        <begin position="194"/>
        <end position="215"/>
    </location>
</feature>
<organism evidence="2 3">
    <name type="scientific">Polymorphospora lycopeni</name>
    <dbReference type="NCBI Taxonomy" id="3140240"/>
    <lineage>
        <taxon>Bacteria</taxon>
        <taxon>Bacillati</taxon>
        <taxon>Actinomycetota</taxon>
        <taxon>Actinomycetes</taxon>
        <taxon>Micromonosporales</taxon>
        <taxon>Micromonosporaceae</taxon>
        <taxon>Polymorphospora</taxon>
    </lineage>
</organism>
<keyword evidence="1" id="KW-0812">Transmembrane</keyword>
<sequence length="216" mass="22974">MTEAGDDRPRASVTHLAVIASFGLVAGVVAAVFHSPLPAPLVGWDVTAAVYLIWVWSAIWRMDAAKTARLALREDPSRGVTDVLLLAACVASLVAVGFVLVDASARDGRLTNPYVAAGVGSVVLSWAVVHTVFTARYARLYYTGPDGGIDFHQREAPRYADFAYVAFTIGVTFQVSDTNITDSEIRATALRHALLSYLFGAVIIAAAINLIAGLAR</sequence>
<dbReference type="InterPro" id="IPR009781">
    <property type="entry name" value="DUF1345"/>
</dbReference>
<feature type="transmembrane region" description="Helical" evidence="1">
    <location>
        <begin position="12"/>
        <end position="35"/>
    </location>
</feature>
<feature type="transmembrane region" description="Helical" evidence="1">
    <location>
        <begin position="41"/>
        <end position="62"/>
    </location>
</feature>
<dbReference type="Pfam" id="PF07077">
    <property type="entry name" value="DUF1345"/>
    <property type="match status" value="1"/>
</dbReference>
<gene>
    <name evidence="2" type="ORF">AAFH96_17380</name>
</gene>
<feature type="transmembrane region" description="Helical" evidence="1">
    <location>
        <begin position="113"/>
        <end position="133"/>
    </location>
</feature>
<evidence type="ECO:0000313" key="2">
    <source>
        <dbReference type="EMBL" id="MFB6394863.1"/>
    </source>
</evidence>
<accession>A0ABV5CVQ4</accession>
<reference evidence="2 3" key="1">
    <citation type="submission" date="2024-04" db="EMBL/GenBank/DDBJ databases">
        <title>Polymorphospora sp. isolated from Baiyangdian Lake in Xiong'an New Area.</title>
        <authorList>
            <person name="Zhang X."/>
            <person name="Liu J."/>
        </authorList>
    </citation>
    <scope>NUCLEOTIDE SEQUENCE [LARGE SCALE GENOMIC DNA]</scope>
    <source>
        <strain evidence="2 3">2-325</strain>
    </source>
</reference>
<dbReference type="RefSeq" id="WP_375734874.1">
    <property type="nucleotide sequence ID" value="NZ_JBCGDC010000046.1"/>
</dbReference>
<keyword evidence="3" id="KW-1185">Reference proteome</keyword>
<feature type="transmembrane region" description="Helical" evidence="1">
    <location>
        <begin position="83"/>
        <end position="101"/>
    </location>
</feature>
<dbReference type="Proteomes" id="UP001582793">
    <property type="component" value="Unassembled WGS sequence"/>
</dbReference>
<comment type="caution">
    <text evidence="2">The sequence shown here is derived from an EMBL/GenBank/DDBJ whole genome shotgun (WGS) entry which is preliminary data.</text>
</comment>
<keyword evidence="1" id="KW-0472">Membrane</keyword>